<evidence type="ECO:0000259" key="24">
    <source>
        <dbReference type="Pfam" id="PF13086"/>
    </source>
</evidence>
<evidence type="ECO:0000256" key="22">
    <source>
        <dbReference type="SAM" id="MobiDB-lite"/>
    </source>
</evidence>
<accession>A0AAV5RE64</accession>
<keyword evidence="14" id="KW-0067">ATP-binding</keyword>
<dbReference type="Pfam" id="PF13086">
    <property type="entry name" value="AAA_11"/>
    <property type="match status" value="2"/>
</dbReference>
<keyword evidence="18" id="KW-0234">DNA repair</keyword>
<dbReference type="GO" id="GO:0006302">
    <property type="term" value="P:double-strand break repair"/>
    <property type="evidence" value="ECO:0007669"/>
    <property type="project" value="UniProtKB-ARBA"/>
</dbReference>
<dbReference type="InterPro" id="IPR050534">
    <property type="entry name" value="Coronavir_polyprotein_1ab"/>
</dbReference>
<dbReference type="GO" id="GO:0043139">
    <property type="term" value="F:5'-3' DNA helicase activity"/>
    <property type="evidence" value="ECO:0007669"/>
    <property type="project" value="TreeGrafter"/>
</dbReference>
<dbReference type="InterPro" id="IPR026851">
    <property type="entry name" value="Dna2/JHS1_DEXXQ-box"/>
</dbReference>
<keyword evidence="10" id="KW-0547">Nucleotide-binding</keyword>
<evidence type="ECO:0000256" key="2">
    <source>
        <dbReference type="ARBA" id="ARBA00004123"/>
    </source>
</evidence>
<keyword evidence="16" id="KW-0411">Iron-sulfur</keyword>
<dbReference type="GO" id="GO:0035861">
    <property type="term" value="C:site of double-strand break"/>
    <property type="evidence" value="ECO:0007669"/>
    <property type="project" value="UniProtKB-ARBA"/>
</dbReference>
<dbReference type="InterPro" id="IPR027417">
    <property type="entry name" value="P-loop_NTPase"/>
</dbReference>
<dbReference type="CDD" id="cd18808">
    <property type="entry name" value="SF1_C_Upf1"/>
    <property type="match status" value="1"/>
</dbReference>
<keyword evidence="17" id="KW-0238">DNA-binding</keyword>
<keyword evidence="6" id="KW-0004">4Fe-4S</keyword>
<evidence type="ECO:0000313" key="26">
    <source>
        <dbReference type="EMBL" id="GMM49825.1"/>
    </source>
</evidence>
<dbReference type="PANTHER" id="PTHR43788:SF8">
    <property type="entry name" value="DNA-BINDING PROTEIN SMUBP-2"/>
    <property type="match status" value="1"/>
</dbReference>
<evidence type="ECO:0000256" key="9">
    <source>
        <dbReference type="ARBA" id="ARBA00022723"/>
    </source>
</evidence>
<keyword evidence="12" id="KW-0378">Hydrolase</keyword>
<dbReference type="EC" id="3.6.4.12" evidence="4"/>
<dbReference type="GO" id="GO:0046872">
    <property type="term" value="F:metal ion binding"/>
    <property type="evidence" value="ECO:0007669"/>
    <property type="project" value="UniProtKB-KW"/>
</dbReference>
<dbReference type="Gene3D" id="3.40.50.300">
    <property type="entry name" value="P-loop containing nucleotide triphosphate hydrolases"/>
    <property type="match status" value="2"/>
</dbReference>
<evidence type="ECO:0000256" key="20">
    <source>
        <dbReference type="ARBA" id="ARBA00023268"/>
    </source>
</evidence>
<dbReference type="PANTHER" id="PTHR43788">
    <property type="entry name" value="DNA2/NAM7 HELICASE FAMILY MEMBER"/>
    <property type="match status" value="1"/>
</dbReference>
<keyword evidence="19" id="KW-0539">Nucleus</keyword>
<keyword evidence="27" id="KW-1185">Reference proteome</keyword>
<evidence type="ECO:0000256" key="18">
    <source>
        <dbReference type="ARBA" id="ARBA00023204"/>
    </source>
</evidence>
<evidence type="ECO:0000313" key="27">
    <source>
        <dbReference type="Proteomes" id="UP001362899"/>
    </source>
</evidence>
<keyword evidence="11" id="KW-0227">DNA damage</keyword>
<dbReference type="GO" id="GO:0017116">
    <property type="term" value="F:single-stranded DNA helicase activity"/>
    <property type="evidence" value="ECO:0007669"/>
    <property type="project" value="InterPro"/>
</dbReference>
<dbReference type="GO" id="GO:0006273">
    <property type="term" value="P:lagging strand elongation"/>
    <property type="evidence" value="ECO:0007669"/>
    <property type="project" value="UniProtKB-ARBA"/>
</dbReference>
<dbReference type="InterPro" id="IPR014808">
    <property type="entry name" value="DNA_replication_fac_Dna2_N"/>
</dbReference>
<evidence type="ECO:0000259" key="25">
    <source>
        <dbReference type="Pfam" id="PF13087"/>
    </source>
</evidence>
<feature type="domain" description="DNA2/NAM7 helicase helicase" evidence="24">
    <location>
        <begin position="825"/>
        <end position="923"/>
    </location>
</feature>
<evidence type="ECO:0000256" key="15">
    <source>
        <dbReference type="ARBA" id="ARBA00023004"/>
    </source>
</evidence>
<feature type="region of interest" description="Disordered" evidence="22">
    <location>
        <begin position="1"/>
        <end position="110"/>
    </location>
</feature>
<evidence type="ECO:0000256" key="19">
    <source>
        <dbReference type="ARBA" id="ARBA00023242"/>
    </source>
</evidence>
<dbReference type="SUPFAM" id="SSF52540">
    <property type="entry name" value="P-loop containing nucleoside triphosphate hydrolases"/>
    <property type="match status" value="1"/>
</dbReference>
<comment type="catalytic activity">
    <reaction evidence="21">
        <text>ATP + H2O = ADP + phosphate + H(+)</text>
        <dbReference type="Rhea" id="RHEA:13065"/>
        <dbReference type="ChEBI" id="CHEBI:15377"/>
        <dbReference type="ChEBI" id="CHEBI:15378"/>
        <dbReference type="ChEBI" id="CHEBI:30616"/>
        <dbReference type="ChEBI" id="CHEBI:43474"/>
        <dbReference type="ChEBI" id="CHEBI:456216"/>
        <dbReference type="EC" id="3.6.4.12"/>
    </reaction>
</comment>
<comment type="caution">
    <text evidence="26">The sequence shown here is derived from an EMBL/GenBank/DDBJ whole genome shotgun (WGS) entry which is preliminary data.</text>
</comment>
<evidence type="ECO:0000256" key="13">
    <source>
        <dbReference type="ARBA" id="ARBA00022806"/>
    </source>
</evidence>
<evidence type="ECO:0000256" key="11">
    <source>
        <dbReference type="ARBA" id="ARBA00022763"/>
    </source>
</evidence>
<keyword evidence="13 26" id="KW-0347">Helicase</keyword>
<feature type="compositionally biased region" description="Polar residues" evidence="22">
    <location>
        <begin position="18"/>
        <end position="43"/>
    </location>
</feature>
<feature type="compositionally biased region" description="Polar residues" evidence="22">
    <location>
        <begin position="661"/>
        <end position="690"/>
    </location>
</feature>
<dbReference type="Proteomes" id="UP001362899">
    <property type="component" value="Unassembled WGS sequence"/>
</dbReference>
<evidence type="ECO:0000256" key="17">
    <source>
        <dbReference type="ARBA" id="ARBA00023125"/>
    </source>
</evidence>
<dbReference type="GO" id="GO:0000014">
    <property type="term" value="F:single-stranded DNA endodeoxyribonuclease activity"/>
    <property type="evidence" value="ECO:0007669"/>
    <property type="project" value="UniProtKB-ARBA"/>
</dbReference>
<evidence type="ECO:0000256" key="21">
    <source>
        <dbReference type="ARBA" id="ARBA00047995"/>
    </source>
</evidence>
<evidence type="ECO:0000256" key="1">
    <source>
        <dbReference type="ARBA" id="ARBA00001966"/>
    </source>
</evidence>
<evidence type="ECO:0000256" key="5">
    <source>
        <dbReference type="ARBA" id="ARBA00021516"/>
    </source>
</evidence>
<comment type="cofactor">
    <cofactor evidence="1">
        <name>[4Fe-4S] cluster</name>
        <dbReference type="ChEBI" id="CHEBI:49883"/>
    </cofactor>
</comment>
<dbReference type="GO" id="GO:0051539">
    <property type="term" value="F:4 iron, 4 sulfur cluster binding"/>
    <property type="evidence" value="ECO:0007669"/>
    <property type="project" value="UniProtKB-KW"/>
</dbReference>
<proteinExistence type="inferred from homology"/>
<sequence length="1235" mass="138441">MNDDGAPHNLKQIEVSVGWSSSSPKAELQFLNSTESDQQTTPTRGGPKNGEQSESNEDSTDANYVGNQNSYNPSTNVLGKYSTLLPGSSPPRPRHKIRKRRTIPSPTRNLTSSNAALARNRDIALTDIPSLSSIHMIGETRPDSASPVKLDNETLVDNSINTESLQTPAHSPEFTSDSDFEDMVQLQPVQFKESYYKNRKVLRFVVQNVKVETNGSNTANITKIIEVTDDTATESKIQLRGSWCSTIVNRGDIVHYINRDVNTQNSQKDATTLPADKIPILHVNDQTNSFLVVNPDILVSCTSVAESLNCERQVILRSKVRSPSDLNQNVILGTIKHELIQESFKRDIMRNAGEMQSVLYSVAHQYRLDLGLVGLSVDVAVDKLKELIIVIQKWALTIWGPKSNGKPVFTHIGKKNMKIQLERVIYTEEEIRSPFWGLVGKIDVTAEATDLLDKSTGKRLVGLEIKTGKGFESMTHIAQTILYSILLAERHPYNTQPWCLLYYTETSKTIAVNPAPYEIRSLVQKRNAVAYNMWLFPSSQLPIPESARTNICKWCGRQDSCVLYTAISDNGNTHNISSLTELYETAKESGKLTTKFLQFIQHWQLLLDLEHDPDRQYFDLQDAQWWLRNLEPQLWGPQISIKTGDGYEYTMTRRQARNKNPIASKNSTADGESVKQSQKSVQDIQASQSTPKLSAGDRIIVSSKQYMGTSFGLCLSVSEKELKILLNEPLLMSGKYRVDQDFYVSDYNLALARFNLHNLLNEDKLRSLVVDLAEPEFTTLNSEKFESTVERASNRVLYTADANLNTEDLDFSDEEVIQTRSHSDLNDDQKTALNKVLSAKDYTLILGMPGTGKTTTIAAIVAALVERKKTVLVSAYTNSAVDTIVQKLMSANVECVRFVSGRKDSVHPSVVPVSVSMSSDESDENVNWFMKSPVIACTSHGTNNRYFSLRNFDVCILDEASQITLPFCLGPLRLAKTFVLVGDHFQLPPLVRSTLAKDKGLSESLFKILCEAHPSAVIELRRQYRMCADIMSLPNELVYDRRLVCGSEEVANQELNLPQLSLIDKENAYYFCIDPKNHVLFLNTDCLGEKSYETEYSNGGVSNAAEAFAVTSIVRVLEKAGISLIDLAVISVYRRQLSDIEDMLRDEVDRGLEIITADQAQGRDKGCIIVSLVRANKETRTGELLKDWRRLNVAFTRSKQKLIIVGSGKMMQQADGVSRFYNYIKTRNWVYPAPS</sequence>
<organism evidence="26 27">
    <name type="scientific">Starmerella bacillaris</name>
    <name type="common">Yeast</name>
    <name type="synonym">Candida zemplinina</name>
    <dbReference type="NCBI Taxonomy" id="1247836"/>
    <lineage>
        <taxon>Eukaryota</taxon>
        <taxon>Fungi</taxon>
        <taxon>Dikarya</taxon>
        <taxon>Ascomycota</taxon>
        <taxon>Saccharomycotina</taxon>
        <taxon>Dipodascomycetes</taxon>
        <taxon>Dipodascales</taxon>
        <taxon>Trichomonascaceae</taxon>
        <taxon>Starmerella</taxon>
    </lineage>
</organism>
<feature type="compositionally biased region" description="Basic residues" evidence="22">
    <location>
        <begin position="92"/>
        <end position="102"/>
    </location>
</feature>
<comment type="subcellular location">
    <subcellularLocation>
        <location evidence="2">Nucleus</location>
    </subcellularLocation>
</comment>
<evidence type="ECO:0000256" key="8">
    <source>
        <dbReference type="ARBA" id="ARBA00022722"/>
    </source>
</evidence>
<dbReference type="Pfam" id="PF08696">
    <property type="entry name" value="Dna2"/>
    <property type="match status" value="1"/>
</dbReference>
<feature type="compositionally biased region" description="Polar residues" evidence="22">
    <location>
        <begin position="61"/>
        <end position="77"/>
    </location>
</feature>
<dbReference type="InterPro" id="IPR041677">
    <property type="entry name" value="DNA2/NAM7_AAA_11"/>
</dbReference>
<evidence type="ECO:0000256" key="10">
    <source>
        <dbReference type="ARBA" id="ARBA00022741"/>
    </source>
</evidence>
<feature type="domain" description="DNA2/NAM7 helicase helicase" evidence="24">
    <location>
        <begin position="927"/>
        <end position="993"/>
    </location>
</feature>
<dbReference type="GO" id="GO:0005524">
    <property type="term" value="F:ATP binding"/>
    <property type="evidence" value="ECO:0007669"/>
    <property type="project" value="UniProtKB-KW"/>
</dbReference>
<dbReference type="Pfam" id="PF13087">
    <property type="entry name" value="AAA_12"/>
    <property type="match status" value="1"/>
</dbReference>
<comment type="similarity">
    <text evidence="3">Belongs to the DNA2/NAM7 helicase family.</text>
</comment>
<evidence type="ECO:0000259" key="23">
    <source>
        <dbReference type="Pfam" id="PF08696"/>
    </source>
</evidence>
<keyword evidence="15" id="KW-0408">Iron</keyword>
<protein>
    <recommendedName>
        <fullName evidence="5">DNA replication ATP-dependent helicase/nuclease DNA2</fullName>
        <ecNumber evidence="4">3.6.4.12</ecNumber>
    </recommendedName>
</protein>
<evidence type="ECO:0000256" key="14">
    <source>
        <dbReference type="ARBA" id="ARBA00022840"/>
    </source>
</evidence>
<dbReference type="GO" id="GO:0005634">
    <property type="term" value="C:nucleus"/>
    <property type="evidence" value="ECO:0007669"/>
    <property type="project" value="UniProtKB-SubCell"/>
</dbReference>
<name>A0AAV5RE64_STABA</name>
<dbReference type="CDD" id="cd18041">
    <property type="entry name" value="DEXXQc_DNA2"/>
    <property type="match status" value="1"/>
</dbReference>
<dbReference type="EMBL" id="BTGC01000003">
    <property type="protein sequence ID" value="GMM49825.1"/>
    <property type="molecule type" value="Genomic_DNA"/>
</dbReference>
<dbReference type="InterPro" id="IPR011604">
    <property type="entry name" value="PDDEXK-like_dom_sf"/>
</dbReference>
<keyword evidence="7" id="KW-0235">DNA replication</keyword>
<feature type="region of interest" description="Disordered" evidence="22">
    <location>
        <begin position="657"/>
        <end position="690"/>
    </location>
</feature>
<evidence type="ECO:0000256" key="7">
    <source>
        <dbReference type="ARBA" id="ARBA00022705"/>
    </source>
</evidence>
<dbReference type="GO" id="GO:0003677">
    <property type="term" value="F:DNA binding"/>
    <property type="evidence" value="ECO:0007669"/>
    <property type="project" value="UniProtKB-KW"/>
</dbReference>
<feature type="domain" description="DNA replication factor Dna2 N-terminal" evidence="23">
    <location>
        <begin position="229"/>
        <end position="447"/>
    </location>
</feature>
<dbReference type="InterPro" id="IPR041679">
    <property type="entry name" value="DNA2/NAM7-like_C"/>
</dbReference>
<evidence type="ECO:0000256" key="6">
    <source>
        <dbReference type="ARBA" id="ARBA00022485"/>
    </source>
</evidence>
<keyword evidence="9" id="KW-0479">Metal-binding</keyword>
<dbReference type="AlphaFoldDB" id="A0AAV5RE64"/>
<dbReference type="Gene3D" id="3.90.320.10">
    <property type="match status" value="1"/>
</dbReference>
<gene>
    <name evidence="26" type="ORF">DASB73_007830</name>
</gene>
<keyword evidence="8" id="KW-0540">Nuclease</keyword>
<feature type="domain" description="DNA2/NAM7 helicase-like C-terminal" evidence="25">
    <location>
        <begin position="1001"/>
        <end position="1207"/>
    </location>
</feature>
<dbReference type="FunFam" id="3.40.50.300:FF:000721">
    <property type="entry name" value="DNA replication ATP-dependent helicase/nuclease DNA2"/>
    <property type="match status" value="1"/>
</dbReference>
<evidence type="ECO:0000256" key="16">
    <source>
        <dbReference type="ARBA" id="ARBA00023014"/>
    </source>
</evidence>
<dbReference type="InterPro" id="IPR047187">
    <property type="entry name" value="SF1_C_Upf1"/>
</dbReference>
<evidence type="ECO:0000256" key="12">
    <source>
        <dbReference type="ARBA" id="ARBA00022801"/>
    </source>
</evidence>
<reference evidence="26 27" key="1">
    <citation type="journal article" date="2023" name="Elife">
        <title>Identification of key yeast species and microbe-microbe interactions impacting larval growth of Drosophila in the wild.</title>
        <authorList>
            <person name="Mure A."/>
            <person name="Sugiura Y."/>
            <person name="Maeda R."/>
            <person name="Honda K."/>
            <person name="Sakurai N."/>
            <person name="Takahashi Y."/>
            <person name="Watada M."/>
            <person name="Katoh T."/>
            <person name="Gotoh A."/>
            <person name="Gotoh Y."/>
            <person name="Taniguchi I."/>
            <person name="Nakamura K."/>
            <person name="Hayashi T."/>
            <person name="Katayama T."/>
            <person name="Uemura T."/>
            <person name="Hattori Y."/>
        </authorList>
    </citation>
    <scope>NUCLEOTIDE SEQUENCE [LARGE SCALE GENOMIC DNA]</scope>
    <source>
        <strain evidence="26 27">SB-73</strain>
    </source>
</reference>
<keyword evidence="20" id="KW-0511">Multifunctional enzyme</keyword>
<evidence type="ECO:0000256" key="4">
    <source>
        <dbReference type="ARBA" id="ARBA00012551"/>
    </source>
</evidence>
<evidence type="ECO:0000256" key="3">
    <source>
        <dbReference type="ARBA" id="ARBA00007913"/>
    </source>
</evidence>